<evidence type="ECO:0000256" key="4">
    <source>
        <dbReference type="SAM" id="Coils"/>
    </source>
</evidence>
<feature type="modified residue" description="4-aspartylphosphate" evidence="3">
    <location>
        <position position="55"/>
    </location>
</feature>
<evidence type="ECO:0000256" key="2">
    <source>
        <dbReference type="ARBA" id="ARBA00023012"/>
    </source>
</evidence>
<dbReference type="InterPro" id="IPR050595">
    <property type="entry name" value="Bact_response_regulator"/>
</dbReference>
<dbReference type="SUPFAM" id="SSF52172">
    <property type="entry name" value="CheY-like"/>
    <property type="match status" value="1"/>
</dbReference>
<keyword evidence="7" id="KW-1185">Reference proteome</keyword>
<protein>
    <recommendedName>
        <fullName evidence="5">Response regulatory domain-containing protein</fullName>
    </recommendedName>
</protein>
<gene>
    <name evidence="6" type="ORF">DPPLL_26010</name>
</gene>
<keyword evidence="1 3" id="KW-0597">Phosphoprotein</keyword>
<evidence type="ECO:0000256" key="3">
    <source>
        <dbReference type="PROSITE-ProRule" id="PRU00169"/>
    </source>
</evidence>
<name>A0ABN6M8Y7_9BACT</name>
<dbReference type="PANTHER" id="PTHR44591">
    <property type="entry name" value="STRESS RESPONSE REGULATOR PROTEIN 1"/>
    <property type="match status" value="1"/>
</dbReference>
<feature type="domain" description="Response regulatory" evidence="5">
    <location>
        <begin position="5"/>
        <end position="120"/>
    </location>
</feature>
<dbReference type="EMBL" id="AP025516">
    <property type="protein sequence ID" value="BDD88236.1"/>
    <property type="molecule type" value="Genomic_DNA"/>
</dbReference>
<dbReference type="Pfam" id="PF00072">
    <property type="entry name" value="Response_reg"/>
    <property type="match status" value="1"/>
</dbReference>
<dbReference type="PROSITE" id="PS50110">
    <property type="entry name" value="RESPONSE_REGULATORY"/>
    <property type="match status" value="1"/>
</dbReference>
<accession>A0ABN6M8Y7</accession>
<evidence type="ECO:0000313" key="7">
    <source>
        <dbReference type="Proteomes" id="UP000830055"/>
    </source>
</evidence>
<dbReference type="Gene3D" id="3.40.50.2300">
    <property type="match status" value="1"/>
</dbReference>
<dbReference type="InterPro" id="IPR001789">
    <property type="entry name" value="Sig_transdc_resp-reg_receiver"/>
</dbReference>
<keyword evidence="4" id="KW-0175">Coiled coil</keyword>
<organism evidence="6 7">
    <name type="scientific">Desulfofustis limnaeus</name>
    <dbReference type="NCBI Taxonomy" id="2740163"/>
    <lineage>
        <taxon>Bacteria</taxon>
        <taxon>Pseudomonadati</taxon>
        <taxon>Thermodesulfobacteriota</taxon>
        <taxon>Desulfobulbia</taxon>
        <taxon>Desulfobulbales</taxon>
        <taxon>Desulfocapsaceae</taxon>
        <taxon>Desulfofustis</taxon>
    </lineage>
</organism>
<reference evidence="6 7" key="1">
    <citation type="submission" date="2022-01" db="EMBL/GenBank/DDBJ databases">
        <title>Desulfofustis limnae sp. nov., a novel mesophilic sulfate-reducing bacterium isolated from marsh soil.</title>
        <authorList>
            <person name="Watanabe M."/>
            <person name="Takahashi A."/>
            <person name="Kojima H."/>
            <person name="Fukui M."/>
        </authorList>
    </citation>
    <scope>NUCLEOTIDE SEQUENCE [LARGE SCALE GENOMIC DNA]</scope>
    <source>
        <strain evidence="6 7">PPLL</strain>
    </source>
</reference>
<dbReference type="InterPro" id="IPR011006">
    <property type="entry name" value="CheY-like_superfamily"/>
</dbReference>
<evidence type="ECO:0000313" key="6">
    <source>
        <dbReference type="EMBL" id="BDD88236.1"/>
    </source>
</evidence>
<dbReference type="SMART" id="SM00448">
    <property type="entry name" value="REC"/>
    <property type="match status" value="1"/>
</dbReference>
<feature type="coiled-coil region" evidence="4">
    <location>
        <begin position="109"/>
        <end position="136"/>
    </location>
</feature>
<dbReference type="Proteomes" id="UP000830055">
    <property type="component" value="Chromosome"/>
</dbReference>
<keyword evidence="2" id="KW-0902">Two-component regulatory system</keyword>
<dbReference type="RefSeq" id="WP_284151618.1">
    <property type="nucleotide sequence ID" value="NZ_AP025516.1"/>
</dbReference>
<evidence type="ECO:0000259" key="5">
    <source>
        <dbReference type="PROSITE" id="PS50110"/>
    </source>
</evidence>
<evidence type="ECO:0000256" key="1">
    <source>
        <dbReference type="ARBA" id="ARBA00022553"/>
    </source>
</evidence>
<dbReference type="PANTHER" id="PTHR44591:SF14">
    <property type="entry name" value="PROTEIN PILG"/>
    <property type="match status" value="1"/>
</dbReference>
<proteinExistence type="predicted"/>
<sequence length="154" mass="17081">MTACTLLLVDDEPSFLEATAERIRLRDLTVICASSGQEALDRLELVPGIDVVLLDVSMPGMDGIETLTRIKQRCPLVEVIMLTGAASVPTAIDSIKRGAFDYQTKPVDLDSLLGTVEQALNKRRRKQDKLLDARMRPYVTKRERDELIAAILAE</sequence>